<accession>A0A0F9QJ90</accession>
<reference evidence="1" key="1">
    <citation type="journal article" date="2015" name="Nature">
        <title>Complex archaea that bridge the gap between prokaryotes and eukaryotes.</title>
        <authorList>
            <person name="Spang A."/>
            <person name="Saw J.H."/>
            <person name="Jorgensen S.L."/>
            <person name="Zaremba-Niedzwiedzka K."/>
            <person name="Martijn J."/>
            <person name="Lind A.E."/>
            <person name="van Eijk R."/>
            <person name="Schleper C."/>
            <person name="Guy L."/>
            <person name="Ettema T.J."/>
        </authorList>
    </citation>
    <scope>NUCLEOTIDE SEQUENCE</scope>
</reference>
<dbReference type="AlphaFoldDB" id="A0A0F9QJ90"/>
<evidence type="ECO:0000313" key="1">
    <source>
        <dbReference type="EMBL" id="KKN42554.1"/>
    </source>
</evidence>
<name>A0A0F9QJ90_9ZZZZ</name>
<protein>
    <submittedName>
        <fullName evidence="1">Uncharacterized protein</fullName>
    </submittedName>
</protein>
<comment type="caution">
    <text evidence="1">The sequence shown here is derived from an EMBL/GenBank/DDBJ whole genome shotgun (WGS) entry which is preliminary data.</text>
</comment>
<sequence>MRRKLLAGGGILLVVLILVAVIVTAVPMAVFATVAVDTPQDLVVTAITATYTAMTNASDGVDFANNGRVFIHVKSTYTALQEITIVTAKTYRGYALADQTFEIPASGESFIGPFPADVFNDSSGNVNVQAVGAVFPLSFTVAAIRY</sequence>
<dbReference type="EMBL" id="LAZR01001573">
    <property type="protein sequence ID" value="KKN42554.1"/>
    <property type="molecule type" value="Genomic_DNA"/>
</dbReference>
<gene>
    <name evidence="1" type="ORF">LCGC14_0712040</name>
</gene>
<organism evidence="1">
    <name type="scientific">marine sediment metagenome</name>
    <dbReference type="NCBI Taxonomy" id="412755"/>
    <lineage>
        <taxon>unclassified sequences</taxon>
        <taxon>metagenomes</taxon>
        <taxon>ecological metagenomes</taxon>
    </lineage>
</organism>
<proteinExistence type="predicted"/>